<protein>
    <submittedName>
        <fullName evidence="5">Putative lipoprotein YerB</fullName>
    </submittedName>
</protein>
<dbReference type="GeneID" id="78372650"/>
<evidence type="ECO:0000313" key="6">
    <source>
        <dbReference type="Proteomes" id="UP000032336"/>
    </source>
</evidence>
<evidence type="ECO:0000256" key="2">
    <source>
        <dbReference type="SAM" id="Phobius"/>
    </source>
</evidence>
<dbReference type="SUPFAM" id="SSF159774">
    <property type="entry name" value="YerB-like"/>
    <property type="match status" value="1"/>
</dbReference>
<keyword evidence="2" id="KW-1133">Transmembrane helix</keyword>
<evidence type="ECO:0000256" key="1">
    <source>
        <dbReference type="SAM" id="MobiDB-lite"/>
    </source>
</evidence>
<organism evidence="5 6">
    <name type="scientific">Ferrimicrobium acidiphilum DSM 19497</name>
    <dbReference type="NCBI Taxonomy" id="1121877"/>
    <lineage>
        <taxon>Bacteria</taxon>
        <taxon>Bacillati</taxon>
        <taxon>Actinomycetota</taxon>
        <taxon>Acidimicrobiia</taxon>
        <taxon>Acidimicrobiales</taxon>
        <taxon>Acidimicrobiaceae</taxon>
        <taxon>Ferrimicrobium</taxon>
    </lineage>
</organism>
<keyword evidence="2" id="KW-0472">Membrane</keyword>
<name>A0A0D8FX20_9ACTN</name>
<sequence>MAQHARAKRGKVQRSRRSRRGKIIGILVVVVILAVAVTIGSLQSSHQVVTPTKTSHTSAPKTSKSVPPTVPASTQARCPLTDLPAPNGQVPQRPALAIKVGNDPGARPQSGLSAADVVYEVQAEGGITRFIAVFQCQTPATVGPIRSLRWVDWHVVHQLGHPILVSAGGINPDIYAVKAQSWLHYIDALAFTGAPFERISSRVPPENLYGSPSEIWSLVSSKTPPPRLFDFSSTLPKGGTSVGTVYLPFSSPEDVSWEWSASANRFLRFYSGQPANGNGGEQLSATNVVIQFVNAPPGKYNESGPHSLGVHSQTVGTGPAWILRNGEIFKGSWQRSSLSQTTSYHLSDGEQISLAPGQTWVEVVPNWVHATETAPS</sequence>
<feature type="domain" description="DUF3048" evidence="4">
    <location>
        <begin position="246"/>
        <end position="361"/>
    </location>
</feature>
<feature type="region of interest" description="Disordered" evidence="1">
    <location>
        <begin position="46"/>
        <end position="72"/>
    </location>
</feature>
<evidence type="ECO:0000259" key="3">
    <source>
        <dbReference type="Pfam" id="PF11258"/>
    </source>
</evidence>
<dbReference type="Pfam" id="PF17479">
    <property type="entry name" value="DUF3048_C"/>
    <property type="match status" value="1"/>
</dbReference>
<dbReference type="OrthoDB" id="9779102at2"/>
<keyword evidence="6" id="KW-1185">Reference proteome</keyword>
<accession>A0A0D8FX20</accession>
<dbReference type="InterPro" id="IPR035328">
    <property type="entry name" value="DUF3048_C"/>
</dbReference>
<feature type="transmembrane region" description="Helical" evidence="2">
    <location>
        <begin position="21"/>
        <end position="42"/>
    </location>
</feature>
<keyword evidence="5" id="KW-0449">Lipoprotein</keyword>
<comment type="caution">
    <text evidence="5">The sequence shown here is derived from an EMBL/GenBank/DDBJ whole genome shotgun (WGS) entry which is preliminary data.</text>
</comment>
<dbReference type="InterPro" id="IPR021416">
    <property type="entry name" value="DUF3048_N"/>
</dbReference>
<keyword evidence="2" id="KW-0812">Transmembrane</keyword>
<dbReference type="EMBL" id="JXUW01000011">
    <property type="protein sequence ID" value="KJE76812.1"/>
    <property type="molecule type" value="Genomic_DNA"/>
</dbReference>
<dbReference type="Proteomes" id="UP000032336">
    <property type="component" value="Unassembled WGS sequence"/>
</dbReference>
<proteinExistence type="predicted"/>
<reference evidence="5 6" key="1">
    <citation type="submission" date="2015-01" db="EMBL/GenBank/DDBJ databases">
        <title>Draft genome of the acidophilic iron oxidizer Ferrimicrobium acidiphilum strain T23.</title>
        <authorList>
            <person name="Poehlein A."/>
            <person name="Eisen S."/>
            <person name="Schloemann M."/>
            <person name="Johnson B.D."/>
            <person name="Daniel R."/>
            <person name="Muehling M."/>
        </authorList>
    </citation>
    <scope>NUCLEOTIDE SEQUENCE [LARGE SCALE GENOMIC DNA]</scope>
    <source>
        <strain evidence="5 6">T23</strain>
    </source>
</reference>
<dbReference type="Pfam" id="PF11258">
    <property type="entry name" value="DUF3048"/>
    <property type="match status" value="1"/>
</dbReference>
<dbReference type="eggNOG" id="COG1470">
    <property type="taxonomic scope" value="Bacteria"/>
</dbReference>
<dbReference type="RefSeq" id="WP_035389746.1">
    <property type="nucleotide sequence ID" value="NZ_JQKF01000015.1"/>
</dbReference>
<dbReference type="InterPro" id="IPR023158">
    <property type="entry name" value="YerB-like_sf"/>
</dbReference>
<feature type="domain" description="DUF3048" evidence="3">
    <location>
        <begin position="80"/>
        <end position="221"/>
    </location>
</feature>
<evidence type="ECO:0000259" key="4">
    <source>
        <dbReference type="Pfam" id="PF17479"/>
    </source>
</evidence>
<dbReference type="AlphaFoldDB" id="A0A0D8FX20"/>
<dbReference type="Gene3D" id="3.50.90.10">
    <property type="entry name" value="YerB-like"/>
    <property type="match status" value="1"/>
</dbReference>
<gene>
    <name evidence="5" type="primary">yerB</name>
    <name evidence="5" type="ORF">FEAC_14600</name>
</gene>
<evidence type="ECO:0000313" key="5">
    <source>
        <dbReference type="EMBL" id="KJE76812.1"/>
    </source>
</evidence>
<dbReference type="STRING" id="1121877.FEAC_14600"/>